<feature type="coiled-coil region" evidence="1">
    <location>
        <begin position="290"/>
        <end position="577"/>
    </location>
</feature>
<evidence type="ECO:0000256" key="1">
    <source>
        <dbReference type="SAM" id="Coils"/>
    </source>
</evidence>
<evidence type="ECO:0000313" key="3">
    <source>
        <dbReference type="Ensembl" id="ENSSAUP00010016114.1"/>
    </source>
</evidence>
<evidence type="ECO:0000313" key="4">
    <source>
        <dbReference type="Proteomes" id="UP000472265"/>
    </source>
</evidence>
<name>A0A671UQA3_SPAAU</name>
<dbReference type="InParanoid" id="A0A671UQA3"/>
<keyword evidence="1" id="KW-0175">Coiled coil</keyword>
<evidence type="ECO:0008006" key="5">
    <source>
        <dbReference type="Google" id="ProtNLM"/>
    </source>
</evidence>
<dbReference type="Ensembl" id="ENSSAUT00010017078.1">
    <property type="protein sequence ID" value="ENSSAUP00010016114.1"/>
    <property type="gene ID" value="ENSSAUG00010007444.1"/>
</dbReference>
<protein>
    <recommendedName>
        <fullName evidence="5">Coiled-coil domain containing 178</fullName>
    </recommendedName>
</protein>
<feature type="region of interest" description="Disordered" evidence="2">
    <location>
        <begin position="1"/>
        <end position="22"/>
    </location>
</feature>
<feature type="coiled-coil region" evidence="1">
    <location>
        <begin position="188"/>
        <end position="229"/>
    </location>
</feature>
<dbReference type="AlphaFoldDB" id="A0A671UQA3"/>
<dbReference type="OMA" id="AICHIQD"/>
<sequence length="832" mass="96001">MPDVEPLRFPSREGRPGQQDQADLQTVCSGRRRTCALLNSPSPCVSNGIYHVQEMKMMVESWCQQSGKYHSQIDQDKHHCNKTLRFQSRNSDTESVTSTELFVEGIAISARESCPLSPLLKKINDVLGEVVCLIERLEADRQYAEEALHKEKRRKILLESKVDSIALWKQQEHSFVVQKEHEACIRDITELKWQLKLEREKLDQAQEKLSHAELLNQRLHEDINFAKKQVPIVKENIDLQRGIVDQINSAQAEANKVYSKTQSDLALAQREFKKIELNAKNEKTSQENSLSALKNQLSCRLEDLNQLKMEEKDICAEIKDAEKTVALTKEKCAVIKQRIPEVMAHVKTEKERILQLKLQIENEMQRNKKLKEKLIALKQDIEKTRLNGEAEVSCIEEQLHSKRDAFAALRKENMESEQNVEDYKLKLSESAKAVKQMREERKQMLQKIIDNDEQWEKAKEEVTQVVAQHSVAQTKLEEQEQLTFMEEQRARKEIEKLRKDLTGQMTALELLKGQCANKNEEMSRLQRSSELTNRKLKKEFEDVSSATKALETKVEQIRKLTENLEKIQCEHKNTLVNLEKEKKLKYDHLKAAQDIHTAIVERYDNTLGKISDLTKKSEEYRDASDEMEKTVDSMPEIMTELQSLFDVAEFKNKSAALIMSTLQSDINNCQRRTQRSMQTHTAHVTARKKEMEDTKEALKIALMENKQLAIEYEGLKKILMEAKQEAAYTLSERNHAHKSSHYYTQLSLLQKRMHKALVKYFKQRSLYSRAELDRCQALSQETDQKIKTAQEMLSGGIQLISSFLQSLTDDSTTTDDAGANKQASPDAVGSNE</sequence>
<accession>A0A671UQA3</accession>
<dbReference type="PANTHER" id="PTHR35088">
    <property type="entry name" value="COILED-COIL DOMAIN-CONTAINING PROTEIN 178"/>
    <property type="match status" value="1"/>
</dbReference>
<feature type="coiled-coil region" evidence="1">
    <location>
        <begin position="688"/>
        <end position="725"/>
    </location>
</feature>
<organism evidence="3 4">
    <name type="scientific">Sparus aurata</name>
    <name type="common">Gilthead sea bream</name>
    <dbReference type="NCBI Taxonomy" id="8175"/>
    <lineage>
        <taxon>Eukaryota</taxon>
        <taxon>Metazoa</taxon>
        <taxon>Chordata</taxon>
        <taxon>Craniata</taxon>
        <taxon>Vertebrata</taxon>
        <taxon>Euteleostomi</taxon>
        <taxon>Actinopterygii</taxon>
        <taxon>Neopterygii</taxon>
        <taxon>Teleostei</taxon>
        <taxon>Neoteleostei</taxon>
        <taxon>Acanthomorphata</taxon>
        <taxon>Eupercaria</taxon>
        <taxon>Spariformes</taxon>
        <taxon>Sparidae</taxon>
        <taxon>Sparus</taxon>
    </lineage>
</organism>
<reference evidence="3" key="3">
    <citation type="submission" date="2025-09" db="UniProtKB">
        <authorList>
            <consortium name="Ensembl"/>
        </authorList>
    </citation>
    <scope>IDENTIFICATION</scope>
</reference>
<dbReference type="CTD" id="374864"/>
<dbReference type="InterPro" id="IPR038826">
    <property type="entry name" value="CCDC178"/>
</dbReference>
<dbReference type="PANTHER" id="PTHR35088:SF1">
    <property type="entry name" value="COILED-COIL DOMAIN-CONTAINING PROTEIN 178"/>
    <property type="match status" value="1"/>
</dbReference>
<reference evidence="3" key="1">
    <citation type="submission" date="2021-04" db="EMBL/GenBank/DDBJ databases">
        <authorList>
            <consortium name="Wellcome Sanger Institute Data Sharing"/>
        </authorList>
    </citation>
    <scope>NUCLEOTIDE SEQUENCE [LARGE SCALE GENOMIC DNA]</scope>
</reference>
<proteinExistence type="predicted"/>
<dbReference type="GeneTree" id="ENSGT00940000166855"/>
<dbReference type="GeneID" id="115573281"/>
<reference evidence="3" key="2">
    <citation type="submission" date="2025-08" db="UniProtKB">
        <authorList>
            <consortium name="Ensembl"/>
        </authorList>
    </citation>
    <scope>IDENTIFICATION</scope>
</reference>
<feature type="region of interest" description="Disordered" evidence="2">
    <location>
        <begin position="810"/>
        <end position="832"/>
    </location>
</feature>
<evidence type="ECO:0000256" key="2">
    <source>
        <dbReference type="SAM" id="MobiDB-lite"/>
    </source>
</evidence>
<dbReference type="Proteomes" id="UP000472265">
    <property type="component" value="Chromosome 21"/>
</dbReference>
<keyword evidence="4" id="KW-1185">Reference proteome</keyword>
<dbReference type="RefSeq" id="XP_030259869.1">
    <property type="nucleotide sequence ID" value="XM_030404009.1"/>
</dbReference>
<gene>
    <name evidence="3" type="primary">ccdc178</name>
</gene>